<organism evidence="3 4">
    <name type="scientific">Sugiyamaella lignohabitans</name>
    <dbReference type="NCBI Taxonomy" id="796027"/>
    <lineage>
        <taxon>Eukaryota</taxon>
        <taxon>Fungi</taxon>
        <taxon>Dikarya</taxon>
        <taxon>Ascomycota</taxon>
        <taxon>Saccharomycotina</taxon>
        <taxon>Dipodascomycetes</taxon>
        <taxon>Dipodascales</taxon>
        <taxon>Trichomonascaceae</taxon>
        <taxon>Sugiyamaella</taxon>
    </lineage>
</organism>
<feature type="compositionally biased region" description="Polar residues" evidence="1">
    <location>
        <begin position="659"/>
        <end position="669"/>
    </location>
</feature>
<dbReference type="CDD" id="cd16616">
    <property type="entry name" value="mRING-HC-C4C4_Asi1p-like"/>
    <property type="match status" value="1"/>
</dbReference>
<feature type="region of interest" description="Disordered" evidence="1">
    <location>
        <begin position="620"/>
        <end position="669"/>
    </location>
</feature>
<dbReference type="Gene3D" id="3.30.40.10">
    <property type="entry name" value="Zinc/RING finger domain, C3HC4 (zinc finger)"/>
    <property type="match status" value="1"/>
</dbReference>
<gene>
    <name evidence="3" type="primary">ASI1</name>
    <name evidence="3" type="ORF">AWJ20_1259</name>
</gene>
<accession>A0A167DJE7</accession>
<protein>
    <submittedName>
        <fullName evidence="3">Putative ubiquitin-protein ligase ASI1</fullName>
    </submittedName>
</protein>
<keyword evidence="4" id="KW-1185">Reference proteome</keyword>
<keyword evidence="2" id="KW-1133">Transmembrane helix</keyword>
<dbReference type="GO" id="GO:0016567">
    <property type="term" value="P:protein ubiquitination"/>
    <property type="evidence" value="ECO:0007669"/>
    <property type="project" value="TreeGrafter"/>
</dbReference>
<keyword evidence="2" id="KW-0812">Transmembrane</keyword>
<dbReference type="Proteomes" id="UP000189580">
    <property type="component" value="Chromosome a"/>
</dbReference>
<dbReference type="PANTHER" id="PTHR22696:SF1">
    <property type="entry name" value="E3 UBIQUITIN-PROTEIN LIGASE RNF26"/>
    <property type="match status" value="1"/>
</dbReference>
<feature type="region of interest" description="Disordered" evidence="1">
    <location>
        <begin position="494"/>
        <end position="525"/>
    </location>
</feature>
<dbReference type="KEGG" id="slb:AWJ20_1259"/>
<reference evidence="3 4" key="1">
    <citation type="submission" date="2016-02" db="EMBL/GenBank/DDBJ databases">
        <title>Complete genome sequence and transcriptome regulation of the pentose utilising yeast Sugiyamaella lignohabitans.</title>
        <authorList>
            <person name="Bellasio M."/>
            <person name="Peymann A."/>
            <person name="Valli M."/>
            <person name="Sipitzky M."/>
            <person name="Graf A."/>
            <person name="Sauer M."/>
            <person name="Marx H."/>
            <person name="Mattanovich D."/>
        </authorList>
    </citation>
    <scope>NUCLEOTIDE SEQUENCE [LARGE SCALE GENOMIC DNA]</scope>
    <source>
        <strain evidence="3 4">CBS 10342</strain>
    </source>
</reference>
<evidence type="ECO:0000256" key="1">
    <source>
        <dbReference type="SAM" id="MobiDB-lite"/>
    </source>
</evidence>
<dbReference type="InterPro" id="IPR013083">
    <property type="entry name" value="Znf_RING/FYVE/PHD"/>
</dbReference>
<feature type="transmembrane region" description="Helical" evidence="2">
    <location>
        <begin position="399"/>
        <end position="419"/>
    </location>
</feature>
<feature type="transmembrane region" description="Helical" evidence="2">
    <location>
        <begin position="118"/>
        <end position="137"/>
    </location>
</feature>
<feature type="compositionally biased region" description="Acidic residues" evidence="1">
    <location>
        <begin position="630"/>
        <end position="655"/>
    </location>
</feature>
<dbReference type="PANTHER" id="PTHR22696">
    <property type="entry name" value="E3 UBIQUITIN-PROTEIN LIGASE RNF26"/>
    <property type="match status" value="1"/>
</dbReference>
<dbReference type="Pfam" id="PF13920">
    <property type="entry name" value="zf-C3HC4_3"/>
    <property type="match status" value="1"/>
</dbReference>
<dbReference type="GO" id="GO:0006511">
    <property type="term" value="P:ubiquitin-dependent protein catabolic process"/>
    <property type="evidence" value="ECO:0007669"/>
    <property type="project" value="TreeGrafter"/>
</dbReference>
<sequence>MDAMEAINFLATEYLFGGRDSGSATIQSGSAGIDDVTSSSTISTITVTGDVSQLREAIASSLISPTATLAASATPVITGEVVASSSEFVLKRIAKSVGFKIAKKLAESGAPDRHISSLISYLVSPFALLCIGMAIILNRTVVFATTRRPAPLPLVYRVILRSIAIYMLAAQLNPLLRALACSNNQLREFVLDKSKTGGWFIGNICRSILAPPLSGLRGHQIYAVPDSYAKSLAHSLSPRKLLERFNIPWFSPKTTKVHYVLSESEANSLYLFCPAPADTLWDLYRAICIGHFIETFTSVIQGLIPYSETGMTLFEYSVAFQEVQSFAQLSPEILVLSIISALSQIAFHLQGMVNSYRYRLIPSAFFGLTFMSYLAYAVYNGRLLYFPSVCVIGYVPQLVVSVVVLVCGIIYGLACLVAGGSENMQTSLQSIHIDLNDDFYTCLMKLGVISLTSATKATYLTEARSLCAPLATWIEYVDEGGLGSAINNHKNSTKSPYDIEVNGPPSEKGYYTPAKKLKSADGDPRPKELKFNSSSNLLMRVMTALRMAQALFTISVLIVWKFLRIVTFKLVPSWTNQQGRSRAEEFEAALMAVRNNFIYADLNDEYEGGYLDLLNGETLPEMDDSKDYDPNDESESEVEGGYEFESDYASSDDEDNSTKQEYVSNVAQLRVPTTAQLATGENEQPPASHTSKKSSINEFYDLVVSTPDYFLSLIAPKTSEEAEEVEILSRHLSSAKPGPLTRAKYHDSNQEDDLRVILQVLRDRRKPREQDGDHDDEDSTQIRSTICVVCQTAPRQVILWPCRCFAICEECRVALAFKHFKGCVCCRREVDSFSRVYIP</sequence>
<dbReference type="AlphaFoldDB" id="A0A167DJE7"/>
<evidence type="ECO:0000256" key="2">
    <source>
        <dbReference type="SAM" id="Phobius"/>
    </source>
</evidence>
<dbReference type="RefSeq" id="XP_018735458.1">
    <property type="nucleotide sequence ID" value="XM_018878122.1"/>
</dbReference>
<keyword evidence="3" id="KW-0436">Ligase</keyword>
<proteinExistence type="predicted"/>
<dbReference type="GO" id="GO:0061630">
    <property type="term" value="F:ubiquitin protein ligase activity"/>
    <property type="evidence" value="ECO:0007669"/>
    <property type="project" value="TreeGrafter"/>
</dbReference>
<feature type="transmembrane region" description="Helical" evidence="2">
    <location>
        <begin position="537"/>
        <end position="563"/>
    </location>
</feature>
<dbReference type="OrthoDB" id="66726at2759"/>
<evidence type="ECO:0000313" key="4">
    <source>
        <dbReference type="Proteomes" id="UP000189580"/>
    </source>
</evidence>
<dbReference type="EMBL" id="CP014501">
    <property type="protein sequence ID" value="ANB12981.1"/>
    <property type="molecule type" value="Genomic_DNA"/>
</dbReference>
<dbReference type="GeneID" id="30033041"/>
<dbReference type="GO" id="GO:0016874">
    <property type="term" value="F:ligase activity"/>
    <property type="evidence" value="ECO:0007669"/>
    <property type="project" value="UniProtKB-KW"/>
</dbReference>
<name>A0A167DJE7_9ASCO</name>
<keyword evidence="2" id="KW-0472">Membrane</keyword>
<evidence type="ECO:0000313" key="3">
    <source>
        <dbReference type="EMBL" id="ANB12981.1"/>
    </source>
</evidence>
<feature type="transmembrane region" description="Helical" evidence="2">
    <location>
        <begin position="360"/>
        <end position="379"/>
    </location>
</feature>